<dbReference type="EMBL" id="AP017928">
    <property type="protein sequence ID" value="BBA32742.1"/>
    <property type="molecule type" value="Genomic_DNA"/>
</dbReference>
<proteinExistence type="inferred from homology"/>
<dbReference type="GO" id="GO:0015926">
    <property type="term" value="F:glucosidase activity"/>
    <property type="evidence" value="ECO:0007669"/>
    <property type="project" value="InterPro"/>
</dbReference>
<dbReference type="Gene3D" id="3.20.20.80">
    <property type="entry name" value="Glycosidases"/>
    <property type="match status" value="1"/>
</dbReference>
<keyword evidence="5" id="KW-0547">Nucleotide-binding</keyword>
<dbReference type="Pfam" id="PF07745">
    <property type="entry name" value="Glyco_hydro_53"/>
    <property type="match status" value="1"/>
</dbReference>
<gene>
    <name evidence="5" type="ORF">sS8_0777</name>
</gene>
<evidence type="ECO:0000256" key="3">
    <source>
        <dbReference type="ARBA" id="ARBA00023295"/>
    </source>
</evidence>
<accession>A0A250KMH6</accession>
<evidence type="ECO:0000256" key="2">
    <source>
        <dbReference type="ARBA" id="ARBA00022801"/>
    </source>
</evidence>
<dbReference type="Proteomes" id="UP000266313">
    <property type="component" value="Chromosome"/>
</dbReference>
<dbReference type="KEGG" id="mmai:sS8_0777"/>
<dbReference type="GO" id="GO:0005524">
    <property type="term" value="F:ATP binding"/>
    <property type="evidence" value="ECO:0007669"/>
    <property type="project" value="UniProtKB-KW"/>
</dbReference>
<comment type="similarity">
    <text evidence="1 4">Belongs to the glycosyl hydrolase 53 family.</text>
</comment>
<reference evidence="5 6" key="1">
    <citation type="submission" date="2016-12" db="EMBL/GenBank/DDBJ databases">
        <title>Genome sequencing of Methylocaldum marinum.</title>
        <authorList>
            <person name="Takeuchi M."/>
            <person name="Kamagata Y."/>
            <person name="Hiraoka S."/>
            <person name="Oshima K."/>
            <person name="Hattori M."/>
            <person name="Iwasaki W."/>
        </authorList>
    </citation>
    <scope>NUCLEOTIDE SEQUENCE [LARGE SCALE GENOMIC DNA]</scope>
    <source>
        <strain evidence="5 6">S8</strain>
    </source>
</reference>
<name>A0A250KMH6_9GAMM</name>
<keyword evidence="6" id="KW-1185">Reference proteome</keyword>
<dbReference type="SUPFAM" id="SSF51445">
    <property type="entry name" value="(Trans)glycosidases"/>
    <property type="match status" value="1"/>
</dbReference>
<evidence type="ECO:0000256" key="4">
    <source>
        <dbReference type="RuleBase" id="RU361192"/>
    </source>
</evidence>
<protein>
    <recommendedName>
        <fullName evidence="4">Arabinogalactan endo-beta-1,4-galactanase</fullName>
        <ecNumber evidence="4">3.2.1.89</ecNumber>
    </recommendedName>
</protein>
<keyword evidence="2 4" id="KW-0378">Hydrolase</keyword>
<dbReference type="InterPro" id="IPR011683">
    <property type="entry name" value="Glyco_hydro_53"/>
</dbReference>
<keyword evidence="3 4" id="KW-0326">Glycosidase</keyword>
<organism evidence="5 6">
    <name type="scientific">Methylocaldum marinum</name>
    <dbReference type="NCBI Taxonomy" id="1432792"/>
    <lineage>
        <taxon>Bacteria</taxon>
        <taxon>Pseudomonadati</taxon>
        <taxon>Pseudomonadota</taxon>
        <taxon>Gammaproteobacteria</taxon>
        <taxon>Methylococcales</taxon>
        <taxon>Methylococcaceae</taxon>
        <taxon>Methylocaldum</taxon>
    </lineage>
</organism>
<comment type="catalytic activity">
    <reaction evidence="4">
        <text>The enzyme specifically hydrolyzes (1-&gt;4)-beta-D-galactosidic linkages in type I arabinogalactans.</text>
        <dbReference type="EC" id="3.2.1.89"/>
    </reaction>
</comment>
<evidence type="ECO:0000313" key="5">
    <source>
        <dbReference type="EMBL" id="BBA32742.1"/>
    </source>
</evidence>
<dbReference type="AlphaFoldDB" id="A0A250KMH6"/>
<dbReference type="EC" id="3.2.1.89" evidence="4"/>
<keyword evidence="5" id="KW-0067">ATP-binding</keyword>
<dbReference type="InterPro" id="IPR017853">
    <property type="entry name" value="GH"/>
</dbReference>
<dbReference type="GO" id="GO:0031218">
    <property type="term" value="F:arabinogalactan endo-1,4-beta-galactosidase activity"/>
    <property type="evidence" value="ECO:0007669"/>
    <property type="project" value="UniProtKB-EC"/>
</dbReference>
<evidence type="ECO:0000256" key="1">
    <source>
        <dbReference type="ARBA" id="ARBA00010687"/>
    </source>
</evidence>
<sequence length="334" mass="38448">MGFTRWPPDLSEASVEIADRFIEQHADLAVVHLLGGIPWPEAFGGLPYPKDVNTQLSYRPPSGKKLYVSVTPLDMDRSGIAPYWGERDNMPLPPAWRDARLDSPEVKKAYGEFLMHIVDEMHPDYLNIGVEANLLITKNPNAWPAYVELHKYCYRLLKEKYPDLPVFVSIEVLHLNGLADKSDKDTQYRLVKDLMTYSDLFGMSVYPYMSYQVPRPMPSGFLDFARQFGRPIAVAESGYTSKDVWIFVLPLFGSEDLQTDFVSKLLSVAVRDRYLFVVNFATTDFEKLVKKLPYMIGNMAKIWQNTGLQDSHLRPKKALSIWDSYFRLEYKPRD</sequence>
<evidence type="ECO:0000313" key="6">
    <source>
        <dbReference type="Proteomes" id="UP000266313"/>
    </source>
</evidence>